<reference evidence="6 7" key="1">
    <citation type="submission" date="2023-03" db="EMBL/GenBank/DDBJ databases">
        <title>Genome insight into feeding habits of ladybird beetles.</title>
        <authorList>
            <person name="Li H.-S."/>
            <person name="Huang Y.-H."/>
            <person name="Pang H."/>
        </authorList>
    </citation>
    <scope>NUCLEOTIDE SEQUENCE [LARGE SCALE GENOMIC DNA]</scope>
    <source>
        <strain evidence="6">SYSU_2023b</strain>
        <tissue evidence="6">Whole body</tissue>
    </source>
</reference>
<organism evidence="6 7">
    <name type="scientific">Henosepilachna vigintioctopunctata</name>
    <dbReference type="NCBI Taxonomy" id="420089"/>
    <lineage>
        <taxon>Eukaryota</taxon>
        <taxon>Metazoa</taxon>
        <taxon>Ecdysozoa</taxon>
        <taxon>Arthropoda</taxon>
        <taxon>Hexapoda</taxon>
        <taxon>Insecta</taxon>
        <taxon>Pterygota</taxon>
        <taxon>Neoptera</taxon>
        <taxon>Endopterygota</taxon>
        <taxon>Coleoptera</taxon>
        <taxon>Polyphaga</taxon>
        <taxon>Cucujiformia</taxon>
        <taxon>Coccinelloidea</taxon>
        <taxon>Coccinellidae</taxon>
        <taxon>Epilachninae</taxon>
        <taxon>Epilachnini</taxon>
        <taxon>Henosepilachna</taxon>
    </lineage>
</organism>
<keyword evidence="3 4" id="KW-0808">Transferase</keyword>
<dbReference type="EMBL" id="JARQZJ010000061">
    <property type="protein sequence ID" value="KAK9878975.1"/>
    <property type="molecule type" value="Genomic_DNA"/>
</dbReference>
<dbReference type="InterPro" id="IPR035595">
    <property type="entry name" value="UDP_glycos_trans_CS"/>
</dbReference>
<proteinExistence type="inferred from homology"/>
<evidence type="ECO:0000256" key="5">
    <source>
        <dbReference type="RuleBase" id="RU362059"/>
    </source>
</evidence>
<evidence type="ECO:0000256" key="1">
    <source>
        <dbReference type="ARBA" id="ARBA00009995"/>
    </source>
</evidence>
<dbReference type="PROSITE" id="PS00375">
    <property type="entry name" value="UDPGT"/>
    <property type="match status" value="1"/>
</dbReference>
<protein>
    <recommendedName>
        <fullName evidence="5">UDP-glucuronosyltransferase</fullName>
        <ecNumber evidence="5">2.4.1.17</ecNumber>
    </recommendedName>
</protein>
<dbReference type="InterPro" id="IPR050271">
    <property type="entry name" value="UDP-glycosyltransferase"/>
</dbReference>
<dbReference type="Gene3D" id="3.40.50.2000">
    <property type="entry name" value="Glycogen Phosphorylase B"/>
    <property type="match status" value="1"/>
</dbReference>
<keyword evidence="2 4" id="KW-0328">Glycosyltransferase</keyword>
<evidence type="ECO:0000256" key="3">
    <source>
        <dbReference type="ARBA" id="ARBA00022679"/>
    </source>
</evidence>
<dbReference type="InterPro" id="IPR002213">
    <property type="entry name" value="UDP_glucos_trans"/>
</dbReference>
<dbReference type="GO" id="GO:0016020">
    <property type="term" value="C:membrane"/>
    <property type="evidence" value="ECO:0007669"/>
    <property type="project" value="UniProtKB-SubCell"/>
</dbReference>
<evidence type="ECO:0000313" key="7">
    <source>
        <dbReference type="Proteomes" id="UP001431783"/>
    </source>
</evidence>
<keyword evidence="5" id="KW-0812">Transmembrane</keyword>
<evidence type="ECO:0000256" key="4">
    <source>
        <dbReference type="RuleBase" id="RU003718"/>
    </source>
</evidence>
<dbReference type="SUPFAM" id="SSF53756">
    <property type="entry name" value="UDP-Glycosyltransferase/glycogen phosphorylase"/>
    <property type="match status" value="1"/>
</dbReference>
<accession>A0AAW1UFQ6</accession>
<dbReference type="AlphaFoldDB" id="A0AAW1UFQ6"/>
<dbReference type="FunFam" id="3.40.50.2000:FF:000021">
    <property type="entry name" value="UDP-glucuronosyltransferase"/>
    <property type="match status" value="1"/>
</dbReference>
<keyword evidence="5" id="KW-0472">Membrane</keyword>
<dbReference type="Proteomes" id="UP001431783">
    <property type="component" value="Unassembled WGS sequence"/>
</dbReference>
<keyword evidence="7" id="KW-1185">Reference proteome</keyword>
<dbReference type="EC" id="2.4.1.17" evidence="5"/>
<gene>
    <name evidence="6" type="ORF">WA026_003794</name>
</gene>
<comment type="caution">
    <text evidence="6">The sequence shown here is derived from an EMBL/GenBank/DDBJ whole genome shotgun (WGS) entry which is preliminary data.</text>
</comment>
<comment type="subcellular location">
    <subcellularLocation>
        <location evidence="5">Membrane</location>
        <topology evidence="5">Single-pass membrane protein</topology>
    </subcellularLocation>
</comment>
<feature type="transmembrane region" description="Helical" evidence="5">
    <location>
        <begin position="417"/>
        <end position="440"/>
    </location>
</feature>
<dbReference type="GO" id="GO:0015020">
    <property type="term" value="F:glucuronosyltransferase activity"/>
    <property type="evidence" value="ECO:0007669"/>
    <property type="project" value="UniProtKB-EC"/>
</dbReference>
<name>A0AAW1UFQ6_9CUCU</name>
<comment type="similarity">
    <text evidence="1 4">Belongs to the UDP-glycosyltransferase family.</text>
</comment>
<evidence type="ECO:0000313" key="6">
    <source>
        <dbReference type="EMBL" id="KAK9878975.1"/>
    </source>
</evidence>
<dbReference type="PANTHER" id="PTHR48043">
    <property type="entry name" value="EG:EG0003.4 PROTEIN-RELATED"/>
    <property type="match status" value="1"/>
</dbReference>
<sequence length="454" mass="52430">MRDEKLKNIREIDMHMSYDIMDSYNHSEIVTGTDNGTDGLGRYMKALHDTSLAQFKHPEVQNLIHNESEHFDLLMIEVVYPAHIGFVERWKVPLIGMVSLDASLRYHQIMGNIIHPVLNPDYIMSFRPPLTFTQRIISVIAGAMLNLYGYWVTFPSEDETVKEIFGPNSKPLWELTEKMDMLFTNVNPLFHNIRAVTPNTIQFGGAIHLPDPKPLPEYLKSFLDSSTDGVIYFSLGTNVKSNLLDGRILKILIETFSELSYKVLWKFENDEMLNKPENVFIRKWLPQSDILRHPNVKLFITQCGLQSMEEAIFSHIPMIGIPFFGDQKQNGVTMERRGFGIKLDHNTMTKQELKSAIQDVITNPQYKENVIEMANLMSDSEMTGLEKAVWWTEYVIRNKGAEYLKSPHQKVPVYQQFLLDVIGFILLTLITLILITKKIFSLLFKNKKIKQKIT</sequence>
<comment type="catalytic activity">
    <reaction evidence="5">
        <text>glucuronate acceptor + UDP-alpha-D-glucuronate = acceptor beta-D-glucuronoside + UDP + H(+)</text>
        <dbReference type="Rhea" id="RHEA:21032"/>
        <dbReference type="ChEBI" id="CHEBI:15378"/>
        <dbReference type="ChEBI" id="CHEBI:58052"/>
        <dbReference type="ChEBI" id="CHEBI:58223"/>
        <dbReference type="ChEBI" id="CHEBI:132367"/>
        <dbReference type="ChEBI" id="CHEBI:132368"/>
        <dbReference type="EC" id="2.4.1.17"/>
    </reaction>
</comment>
<evidence type="ECO:0000256" key="2">
    <source>
        <dbReference type="ARBA" id="ARBA00022676"/>
    </source>
</evidence>
<dbReference type="PANTHER" id="PTHR48043:SF159">
    <property type="entry name" value="EG:EG0003.4 PROTEIN-RELATED"/>
    <property type="match status" value="1"/>
</dbReference>
<dbReference type="CDD" id="cd03784">
    <property type="entry name" value="GT1_Gtf-like"/>
    <property type="match status" value="1"/>
</dbReference>
<dbReference type="Pfam" id="PF00201">
    <property type="entry name" value="UDPGT"/>
    <property type="match status" value="1"/>
</dbReference>
<keyword evidence="5" id="KW-1133">Transmembrane helix</keyword>